<evidence type="ECO:0000313" key="9">
    <source>
        <dbReference type="Proteomes" id="UP000091979"/>
    </source>
</evidence>
<evidence type="ECO:0000256" key="1">
    <source>
        <dbReference type="ARBA" id="ARBA00022448"/>
    </source>
</evidence>
<dbReference type="GO" id="GO:0009055">
    <property type="term" value="F:electron transfer activity"/>
    <property type="evidence" value="ECO:0007669"/>
    <property type="project" value="InterPro"/>
</dbReference>
<dbReference type="InterPro" id="IPR036280">
    <property type="entry name" value="Multihaem_cyt_sf"/>
</dbReference>
<dbReference type="Pfam" id="PF02085">
    <property type="entry name" value="Cytochrom_CIII"/>
    <property type="match status" value="1"/>
</dbReference>
<reference evidence="8 9" key="1">
    <citation type="submission" date="2015-01" db="EMBL/GenBank/DDBJ databases">
        <title>Desulfovibrio sp. JC271 draft genome sequence.</title>
        <authorList>
            <person name="Shivani Y."/>
            <person name="Subhash Y."/>
            <person name="Sasikala C."/>
            <person name="Ramana C.V."/>
        </authorList>
    </citation>
    <scope>NUCLEOTIDE SEQUENCE [LARGE SCALE GENOMIC DNA]</scope>
    <source>
        <strain evidence="8 9">JC271</strain>
    </source>
</reference>
<dbReference type="GO" id="GO:0046872">
    <property type="term" value="F:metal ion binding"/>
    <property type="evidence" value="ECO:0007669"/>
    <property type="project" value="UniProtKB-KW"/>
</dbReference>
<keyword evidence="1" id="KW-0813">Transport</keyword>
<evidence type="ECO:0000256" key="4">
    <source>
        <dbReference type="ARBA" id="ARBA00022982"/>
    </source>
</evidence>
<evidence type="ECO:0000256" key="6">
    <source>
        <dbReference type="SAM" id="SignalP"/>
    </source>
</evidence>
<evidence type="ECO:0000259" key="7">
    <source>
        <dbReference type="Pfam" id="PF02085"/>
    </source>
</evidence>
<dbReference type="Gene3D" id="3.90.10.10">
    <property type="entry name" value="Cytochrome C3"/>
    <property type="match status" value="1"/>
</dbReference>
<feature type="signal peptide" evidence="6">
    <location>
        <begin position="1"/>
        <end position="23"/>
    </location>
</feature>
<keyword evidence="4" id="KW-0249">Electron transport</keyword>
<feature type="domain" description="Class III cytochrome C" evidence="7">
    <location>
        <begin position="24"/>
        <end position="131"/>
    </location>
</feature>
<dbReference type="SUPFAM" id="SSF48695">
    <property type="entry name" value="Multiheme cytochromes"/>
    <property type="match status" value="1"/>
</dbReference>
<accession>A0A1B7XH27</accession>
<gene>
    <name evidence="8" type="ORF">SP90_04885</name>
</gene>
<dbReference type="OrthoDB" id="5418612at2"/>
<dbReference type="EMBL" id="JXMS01000006">
    <property type="protein sequence ID" value="OBQ54823.1"/>
    <property type="molecule type" value="Genomic_DNA"/>
</dbReference>
<protein>
    <submittedName>
        <fullName evidence="8">Cytochrome C</fullName>
    </submittedName>
</protein>
<organism evidence="8 9">
    <name type="scientific">Halodesulfovibrio spirochaetisodalis</name>
    <dbReference type="NCBI Taxonomy" id="1560234"/>
    <lineage>
        <taxon>Bacteria</taxon>
        <taxon>Pseudomonadati</taxon>
        <taxon>Thermodesulfobacteriota</taxon>
        <taxon>Desulfovibrionia</taxon>
        <taxon>Desulfovibrionales</taxon>
        <taxon>Desulfovibrionaceae</taxon>
        <taxon>Halodesulfovibrio</taxon>
    </lineage>
</organism>
<dbReference type="InterPro" id="IPR020942">
    <property type="entry name" value="Cyt_c_III_dom"/>
</dbReference>
<sequence>MKRVMVLALAAVLCVAFAMVAYAVEAPSGPVKMEATKKPVIFNHSTHTEYKCVECHHLVDGKENYQKCATAGCHSAAKADKKKAGSYYKVVHNKKAGKKTGIATCVSCHKKVAGKDKAKKKALTGCKKSKCHP</sequence>
<keyword evidence="3" id="KW-0479">Metal-binding</keyword>
<dbReference type="RefSeq" id="WP_066853177.1">
    <property type="nucleotide sequence ID" value="NZ_JXMS01000006.1"/>
</dbReference>
<keyword evidence="5" id="KW-0408">Iron</keyword>
<proteinExistence type="predicted"/>
<evidence type="ECO:0000313" key="8">
    <source>
        <dbReference type="EMBL" id="OBQ54823.1"/>
    </source>
</evidence>
<name>A0A1B7XH27_9BACT</name>
<evidence type="ECO:0000256" key="3">
    <source>
        <dbReference type="ARBA" id="ARBA00022723"/>
    </source>
</evidence>
<dbReference type="Proteomes" id="UP000091979">
    <property type="component" value="Unassembled WGS sequence"/>
</dbReference>
<dbReference type="GO" id="GO:0020037">
    <property type="term" value="F:heme binding"/>
    <property type="evidence" value="ECO:0007669"/>
    <property type="project" value="InterPro"/>
</dbReference>
<dbReference type="CDD" id="cd08168">
    <property type="entry name" value="Cytochrom_C3"/>
    <property type="match status" value="1"/>
</dbReference>
<keyword evidence="9" id="KW-1185">Reference proteome</keyword>
<comment type="caution">
    <text evidence="8">The sequence shown here is derived from an EMBL/GenBank/DDBJ whole genome shotgun (WGS) entry which is preliminary data.</text>
</comment>
<keyword evidence="6" id="KW-0732">Signal</keyword>
<evidence type="ECO:0000256" key="5">
    <source>
        <dbReference type="ARBA" id="ARBA00023004"/>
    </source>
</evidence>
<dbReference type="PATRIC" id="fig|1560234.3.peg.2938"/>
<keyword evidence="2" id="KW-0349">Heme</keyword>
<evidence type="ECO:0000256" key="2">
    <source>
        <dbReference type="ARBA" id="ARBA00022617"/>
    </source>
</evidence>
<feature type="chain" id="PRO_5008600644" evidence="6">
    <location>
        <begin position="24"/>
        <end position="133"/>
    </location>
</feature>
<dbReference type="AlphaFoldDB" id="A0A1B7XH27"/>
<dbReference type="STRING" id="1560234.SP90_04885"/>